<reference evidence="10 11" key="1">
    <citation type="submission" date="2020-01" db="EMBL/GenBank/DDBJ databases">
        <title>Genomes assembled from Gulf of Kutch pelagic sediment metagenomes.</title>
        <authorList>
            <person name="Chandrashekar M."/>
            <person name="Mahajan M.S."/>
            <person name="Dave K.J."/>
            <person name="Vatsa P."/>
            <person name="Nathani N.M."/>
        </authorList>
    </citation>
    <scope>NUCLEOTIDE SEQUENCE [LARGE SCALE GENOMIC DNA]</scope>
    <source>
        <strain evidence="10">KS3-K002</strain>
    </source>
</reference>
<evidence type="ECO:0000256" key="8">
    <source>
        <dbReference type="RuleBase" id="RU361157"/>
    </source>
</evidence>
<evidence type="ECO:0000256" key="7">
    <source>
        <dbReference type="ARBA" id="ARBA00023136"/>
    </source>
</evidence>
<comment type="subcellular location">
    <subcellularLocation>
        <location evidence="1 8">Cell membrane</location>
        <topology evidence="1 8">Multi-pass membrane protein</topology>
    </subcellularLocation>
</comment>
<feature type="transmembrane region" description="Helical" evidence="8">
    <location>
        <begin position="346"/>
        <end position="364"/>
    </location>
</feature>
<accession>A0AAE4Z9K8</accession>
<dbReference type="PROSITE" id="PS51012">
    <property type="entry name" value="ABC_TM2"/>
    <property type="match status" value="1"/>
</dbReference>
<sequence length="373" mass="40953">MSRWRGRFERVLGMVAKEFRQIFRDPRMVRVIFFAPIFQLIVFGYAVSTDLWKTKTFVVDHDNTRASRELVEALTASGYFQVSGRSQRPADLVRALDHGDAILGLQIPAGFASSLQERGGPARVQLLIDGTNSNTASVAQSYAERIVQSYALEYAPTRPIAVDFRERAWYNADLASRNYNVPAVVGALILLVCLLLTSLAVVREREIGTLEQLRVSPLASVELIAGKTIPFAVIGLVDLALVTTVALIWFGVPFRGSLLLLFGASVLYLLSGLGVGLLISTISKTQQEAFMASFLVFMPAILLSGFMFPVSSMPELFQWLTLVNPVRHYIEIVRAIFLKGTNLGALWPQFLALAGIGAGLLSFASSRFSKTAS</sequence>
<gene>
    <name evidence="10" type="ORF">GWO12_11920</name>
</gene>
<dbReference type="Gene3D" id="3.40.1710.10">
    <property type="entry name" value="abc type-2 transporter like domain"/>
    <property type="match status" value="1"/>
</dbReference>
<feature type="transmembrane region" description="Helical" evidence="8">
    <location>
        <begin position="258"/>
        <end position="279"/>
    </location>
</feature>
<keyword evidence="4 8" id="KW-1003">Cell membrane</keyword>
<dbReference type="InterPro" id="IPR000412">
    <property type="entry name" value="ABC_2_transport"/>
</dbReference>
<feature type="domain" description="ABC transmembrane type-2" evidence="9">
    <location>
        <begin position="136"/>
        <end position="371"/>
    </location>
</feature>
<evidence type="ECO:0000313" key="11">
    <source>
        <dbReference type="Proteomes" id="UP000702544"/>
    </source>
</evidence>
<evidence type="ECO:0000256" key="4">
    <source>
        <dbReference type="ARBA" id="ARBA00022475"/>
    </source>
</evidence>
<dbReference type="PRINTS" id="PR00164">
    <property type="entry name" value="ABC2TRNSPORT"/>
</dbReference>
<feature type="transmembrane region" description="Helical" evidence="8">
    <location>
        <begin position="28"/>
        <end position="47"/>
    </location>
</feature>
<organism evidence="10 11">
    <name type="scientific">Candidatus Kutchimonas denitrificans</name>
    <dbReference type="NCBI Taxonomy" id="3056748"/>
    <lineage>
        <taxon>Bacteria</taxon>
        <taxon>Pseudomonadati</taxon>
        <taxon>Gemmatimonadota</taxon>
        <taxon>Gemmatimonadia</taxon>
        <taxon>Candidatus Palauibacterales</taxon>
        <taxon>Candidatus Palauibacteraceae</taxon>
        <taxon>Candidatus Kutchimonas</taxon>
    </lineage>
</organism>
<feature type="transmembrane region" description="Helical" evidence="8">
    <location>
        <begin position="291"/>
        <end position="310"/>
    </location>
</feature>
<dbReference type="AlphaFoldDB" id="A0AAE4Z9K8"/>
<dbReference type="PANTHER" id="PTHR30294:SF29">
    <property type="entry name" value="MULTIDRUG ABC TRANSPORTER PERMEASE YBHS-RELATED"/>
    <property type="match status" value="1"/>
</dbReference>
<dbReference type="GO" id="GO:0043190">
    <property type="term" value="C:ATP-binding cassette (ABC) transporter complex"/>
    <property type="evidence" value="ECO:0007669"/>
    <property type="project" value="InterPro"/>
</dbReference>
<name>A0AAE4Z9K8_9BACT</name>
<evidence type="ECO:0000313" key="10">
    <source>
        <dbReference type="EMBL" id="NIR75799.1"/>
    </source>
</evidence>
<evidence type="ECO:0000256" key="2">
    <source>
        <dbReference type="ARBA" id="ARBA00007783"/>
    </source>
</evidence>
<keyword evidence="7 8" id="KW-0472">Membrane</keyword>
<proteinExistence type="inferred from homology"/>
<evidence type="ECO:0000256" key="3">
    <source>
        <dbReference type="ARBA" id="ARBA00022448"/>
    </source>
</evidence>
<keyword evidence="5 8" id="KW-0812">Transmembrane</keyword>
<dbReference type="GO" id="GO:0140359">
    <property type="term" value="F:ABC-type transporter activity"/>
    <property type="evidence" value="ECO:0007669"/>
    <property type="project" value="InterPro"/>
</dbReference>
<dbReference type="InterPro" id="IPR047817">
    <property type="entry name" value="ABC2_TM_bact-type"/>
</dbReference>
<keyword evidence="3 8" id="KW-0813">Transport</keyword>
<evidence type="ECO:0000256" key="1">
    <source>
        <dbReference type="ARBA" id="ARBA00004651"/>
    </source>
</evidence>
<dbReference type="PANTHER" id="PTHR30294">
    <property type="entry name" value="MEMBRANE COMPONENT OF ABC TRANSPORTER YHHJ-RELATED"/>
    <property type="match status" value="1"/>
</dbReference>
<comment type="caution">
    <text evidence="10">The sequence shown here is derived from an EMBL/GenBank/DDBJ whole genome shotgun (WGS) entry which is preliminary data.</text>
</comment>
<evidence type="ECO:0000256" key="5">
    <source>
        <dbReference type="ARBA" id="ARBA00022692"/>
    </source>
</evidence>
<feature type="transmembrane region" description="Helical" evidence="8">
    <location>
        <begin position="223"/>
        <end position="252"/>
    </location>
</feature>
<keyword evidence="6 8" id="KW-1133">Transmembrane helix</keyword>
<dbReference type="Pfam" id="PF12698">
    <property type="entry name" value="ABC2_membrane_3"/>
    <property type="match status" value="1"/>
</dbReference>
<evidence type="ECO:0000256" key="6">
    <source>
        <dbReference type="ARBA" id="ARBA00022989"/>
    </source>
</evidence>
<dbReference type="EMBL" id="JAACAK010000096">
    <property type="protein sequence ID" value="NIR75799.1"/>
    <property type="molecule type" value="Genomic_DNA"/>
</dbReference>
<protein>
    <recommendedName>
        <fullName evidence="8">Transport permease protein</fullName>
    </recommendedName>
</protein>
<evidence type="ECO:0000259" key="9">
    <source>
        <dbReference type="PROSITE" id="PS51012"/>
    </source>
</evidence>
<comment type="similarity">
    <text evidence="2 8">Belongs to the ABC-2 integral membrane protein family.</text>
</comment>
<feature type="transmembrane region" description="Helical" evidence="8">
    <location>
        <begin position="179"/>
        <end position="202"/>
    </location>
</feature>
<dbReference type="InterPro" id="IPR051449">
    <property type="entry name" value="ABC-2_transporter_component"/>
</dbReference>
<dbReference type="Proteomes" id="UP000702544">
    <property type="component" value="Unassembled WGS sequence"/>
</dbReference>
<dbReference type="InterPro" id="IPR013525">
    <property type="entry name" value="ABC2_TM"/>
</dbReference>